<dbReference type="PANTHER" id="PTHR24033">
    <property type="entry name" value="EGF-LIKE DOMAIN-CONTAINING PROTEIN"/>
    <property type="match status" value="1"/>
</dbReference>
<dbReference type="PANTHER" id="PTHR24033:SF151">
    <property type="entry name" value="NOTCH 2"/>
    <property type="match status" value="1"/>
</dbReference>
<feature type="disulfide bond" evidence="1">
    <location>
        <begin position="112"/>
        <end position="122"/>
    </location>
</feature>
<keyword evidence="2" id="KW-1133">Transmembrane helix</keyword>
<dbReference type="SMART" id="SM00181">
    <property type="entry name" value="EGF"/>
    <property type="match status" value="8"/>
</dbReference>
<dbReference type="AlphaFoldDB" id="A0AAD9NB33"/>
<dbReference type="PROSITE" id="PS01186">
    <property type="entry name" value="EGF_2"/>
    <property type="match status" value="3"/>
</dbReference>
<protein>
    <recommendedName>
        <fullName evidence="3">EGF-like domain-containing protein</fullName>
    </recommendedName>
</protein>
<dbReference type="InterPro" id="IPR000742">
    <property type="entry name" value="EGF"/>
</dbReference>
<sequence>MSDRNLAMSDEVLEGYEECLIDGFGIAVTSDLVVLPLNIGSVSSNPYGGFWVVLCETADAICDCPPGYVGERCQVSLCYHYCQNGGYCEQEEHRLICSYMGKRCEIKKEHPCDSYCYNNGTCQLDKHGQPKCTCTDLFGGPQCKSCNICDPSNPLRDCSVKTYCQDVHDGYCFYDNDQNPQCWCPPGFHNRYIDKDIHDNIPHPHCISACKGYCHNNATCILDNGVPTCTCVGPWTGTTCQFGICQEQCYYPGTAECHVSEDRQVTCLCKPGFSGALCNETRPCRNNICQNGATCLLDQEDSIHCVCVVGWTGRKCSMPVGCSEAIICKNGGQCVMSPGLPAKCICEKDYVGDDCSIPMPIQCKEYCINDGWCSDCDITSGRPNCLTCSCPANYTGDRCNILRGQQPIFPTAAIAVPILLLLLLILVVTLIIVYKKRYTILAQFRHKRMTDGTEIHNPMYTGNDYDDEGEDFYAERPTNFSNPMYEQFYNENAESSLTSPDCEKNKLLNKDRSKGILSVDEEEIDPLNSSYT</sequence>
<name>A0AAD9NB33_9ANNE</name>
<comment type="caution">
    <text evidence="1">Lacks conserved residue(s) required for the propagation of feature annotation.</text>
</comment>
<keyword evidence="2" id="KW-0472">Membrane</keyword>
<feature type="domain" description="EGF-like" evidence="3">
    <location>
        <begin position="108"/>
        <end position="144"/>
    </location>
</feature>
<dbReference type="SUPFAM" id="SSF57196">
    <property type="entry name" value="EGF/Laminin"/>
    <property type="match status" value="1"/>
</dbReference>
<dbReference type="Pfam" id="PF00008">
    <property type="entry name" value="EGF"/>
    <property type="match status" value="1"/>
</dbReference>
<dbReference type="EMBL" id="JAODUP010000078">
    <property type="protein sequence ID" value="KAK2163525.1"/>
    <property type="molecule type" value="Genomic_DNA"/>
</dbReference>
<keyword evidence="5" id="KW-1185">Reference proteome</keyword>
<evidence type="ECO:0000256" key="2">
    <source>
        <dbReference type="SAM" id="Phobius"/>
    </source>
</evidence>
<dbReference type="PROSITE" id="PS00022">
    <property type="entry name" value="EGF_1"/>
    <property type="match status" value="5"/>
</dbReference>
<feature type="transmembrane region" description="Helical" evidence="2">
    <location>
        <begin position="408"/>
        <end position="434"/>
    </location>
</feature>
<feature type="disulfide bond" evidence="1">
    <location>
        <begin position="210"/>
        <end position="220"/>
    </location>
</feature>
<accession>A0AAD9NB33</accession>
<comment type="caution">
    <text evidence="4">The sequence shown here is derived from an EMBL/GenBank/DDBJ whole genome shotgun (WGS) entry which is preliminary data.</text>
</comment>
<dbReference type="InterPro" id="IPR051830">
    <property type="entry name" value="NOTCH_homolog"/>
</dbReference>
<feature type="domain" description="EGF-like" evidence="3">
    <location>
        <begin position="280"/>
        <end position="317"/>
    </location>
</feature>
<gene>
    <name evidence="4" type="ORF">LSH36_78g03035</name>
</gene>
<feature type="disulfide bond" evidence="1">
    <location>
        <begin position="346"/>
        <end position="355"/>
    </location>
</feature>
<dbReference type="PROSITE" id="PS50026">
    <property type="entry name" value="EGF_3"/>
    <property type="match status" value="4"/>
</dbReference>
<dbReference type="Proteomes" id="UP001208570">
    <property type="component" value="Unassembled WGS sequence"/>
</dbReference>
<evidence type="ECO:0000313" key="4">
    <source>
        <dbReference type="EMBL" id="KAK2163525.1"/>
    </source>
</evidence>
<keyword evidence="2" id="KW-0812">Transmembrane</keyword>
<keyword evidence="1" id="KW-1015">Disulfide bond</keyword>
<feature type="disulfide bond" evidence="1">
    <location>
        <begin position="134"/>
        <end position="143"/>
    </location>
</feature>
<feature type="disulfide bond" evidence="1">
    <location>
        <begin position="231"/>
        <end position="240"/>
    </location>
</feature>
<keyword evidence="1" id="KW-0245">EGF-like domain</keyword>
<evidence type="ECO:0000259" key="3">
    <source>
        <dbReference type="PROSITE" id="PS50026"/>
    </source>
</evidence>
<feature type="domain" description="EGF-like" evidence="3">
    <location>
        <begin position="207"/>
        <end position="241"/>
    </location>
</feature>
<proteinExistence type="predicted"/>
<feature type="domain" description="EGF-like" evidence="3">
    <location>
        <begin position="318"/>
        <end position="356"/>
    </location>
</feature>
<organism evidence="4 5">
    <name type="scientific">Paralvinella palmiformis</name>
    <dbReference type="NCBI Taxonomy" id="53620"/>
    <lineage>
        <taxon>Eukaryota</taxon>
        <taxon>Metazoa</taxon>
        <taxon>Spiralia</taxon>
        <taxon>Lophotrochozoa</taxon>
        <taxon>Annelida</taxon>
        <taxon>Polychaeta</taxon>
        <taxon>Sedentaria</taxon>
        <taxon>Canalipalpata</taxon>
        <taxon>Terebellida</taxon>
        <taxon>Terebelliformia</taxon>
        <taxon>Alvinellidae</taxon>
        <taxon>Paralvinella</taxon>
    </lineage>
</organism>
<dbReference type="Gene3D" id="2.10.25.10">
    <property type="entry name" value="Laminin"/>
    <property type="match status" value="5"/>
</dbReference>
<reference evidence="4" key="1">
    <citation type="journal article" date="2023" name="Mol. Biol. Evol.">
        <title>Third-Generation Sequencing Reveals the Adaptive Role of the Epigenome in Three Deep-Sea Polychaetes.</title>
        <authorList>
            <person name="Perez M."/>
            <person name="Aroh O."/>
            <person name="Sun Y."/>
            <person name="Lan Y."/>
            <person name="Juniper S.K."/>
            <person name="Young C.R."/>
            <person name="Angers B."/>
            <person name="Qian P.Y."/>
        </authorList>
    </citation>
    <scope>NUCLEOTIDE SEQUENCE</scope>
    <source>
        <strain evidence="4">P08H-3</strain>
    </source>
</reference>
<evidence type="ECO:0000313" key="5">
    <source>
        <dbReference type="Proteomes" id="UP001208570"/>
    </source>
</evidence>
<feature type="disulfide bond" evidence="1">
    <location>
        <begin position="307"/>
        <end position="316"/>
    </location>
</feature>
<evidence type="ECO:0000256" key="1">
    <source>
        <dbReference type="PROSITE-ProRule" id="PRU00076"/>
    </source>
</evidence>